<sequence>MYIPLFTAYSSALHGCRGDGRGLLTCQTTCKPLATTPPIMFLAAAYHETTSTHSQRAVTTACKLADSLPWRRDIRPSGCIGVCISKAENDSNFQYRLAAHASPLHLQDYR</sequence>
<reference evidence="1 2" key="1">
    <citation type="submission" date="2024-09" db="EMBL/GenBank/DDBJ databases">
        <title>Rethinking Asexuality: The Enigmatic Case of Functional Sexual Genes in Lepraria (Stereocaulaceae).</title>
        <authorList>
            <person name="Doellman M."/>
            <person name="Sun Y."/>
            <person name="Barcenas-Pena A."/>
            <person name="Lumbsch H.T."/>
            <person name="Grewe F."/>
        </authorList>
    </citation>
    <scope>NUCLEOTIDE SEQUENCE [LARGE SCALE GENOMIC DNA]</scope>
    <source>
        <strain evidence="1 2">Mercado 3170</strain>
    </source>
</reference>
<keyword evidence="2" id="KW-1185">Reference proteome</keyword>
<dbReference type="Proteomes" id="UP001590950">
    <property type="component" value="Unassembled WGS sequence"/>
</dbReference>
<comment type="caution">
    <text evidence="1">The sequence shown here is derived from an EMBL/GenBank/DDBJ whole genome shotgun (WGS) entry which is preliminary data.</text>
</comment>
<protein>
    <submittedName>
        <fullName evidence="1">Uncharacterized protein</fullName>
    </submittedName>
</protein>
<evidence type="ECO:0000313" key="1">
    <source>
        <dbReference type="EMBL" id="KAL2047006.1"/>
    </source>
</evidence>
<organism evidence="1 2">
    <name type="scientific">Stereocaulon virgatum</name>
    <dbReference type="NCBI Taxonomy" id="373712"/>
    <lineage>
        <taxon>Eukaryota</taxon>
        <taxon>Fungi</taxon>
        <taxon>Dikarya</taxon>
        <taxon>Ascomycota</taxon>
        <taxon>Pezizomycotina</taxon>
        <taxon>Lecanoromycetes</taxon>
        <taxon>OSLEUM clade</taxon>
        <taxon>Lecanoromycetidae</taxon>
        <taxon>Lecanorales</taxon>
        <taxon>Lecanorineae</taxon>
        <taxon>Stereocaulaceae</taxon>
        <taxon>Stereocaulon</taxon>
    </lineage>
</organism>
<proteinExistence type="predicted"/>
<accession>A0ABR4ANC0</accession>
<evidence type="ECO:0000313" key="2">
    <source>
        <dbReference type="Proteomes" id="UP001590950"/>
    </source>
</evidence>
<gene>
    <name evidence="1" type="ORF">N7G274_001024</name>
</gene>
<dbReference type="EMBL" id="JBEFKJ010000003">
    <property type="protein sequence ID" value="KAL2047006.1"/>
    <property type="molecule type" value="Genomic_DNA"/>
</dbReference>
<name>A0ABR4ANC0_9LECA</name>